<comment type="similarity">
    <text evidence="1">Belongs to the ETF beta-subunit/FixA family.</text>
</comment>
<dbReference type="PIRSF" id="PIRSF000090">
    <property type="entry name" value="Beta-ETF"/>
    <property type="match status" value="1"/>
</dbReference>
<dbReference type="InterPro" id="IPR000049">
    <property type="entry name" value="ET-Flavoprotein_bsu_CS"/>
</dbReference>
<evidence type="ECO:0000313" key="6">
    <source>
        <dbReference type="Proteomes" id="UP001623661"/>
    </source>
</evidence>
<dbReference type="Gene3D" id="3.40.50.620">
    <property type="entry name" value="HUPs"/>
    <property type="match status" value="1"/>
</dbReference>
<dbReference type="CDD" id="cd01714">
    <property type="entry name" value="ETF_beta"/>
    <property type="match status" value="1"/>
</dbReference>
<dbReference type="RefSeq" id="WP_406765212.1">
    <property type="nucleotide sequence ID" value="NZ_JBJHZY010000002.1"/>
</dbReference>
<evidence type="ECO:0000256" key="3">
    <source>
        <dbReference type="ARBA" id="ARBA00049933"/>
    </source>
</evidence>
<proteinExistence type="inferred from homology"/>
<dbReference type="Proteomes" id="UP001623661">
    <property type="component" value="Unassembled WGS sequence"/>
</dbReference>
<dbReference type="SUPFAM" id="SSF52402">
    <property type="entry name" value="Adenine nucleotide alpha hydrolases-like"/>
    <property type="match status" value="1"/>
</dbReference>
<dbReference type="SMART" id="SM00893">
    <property type="entry name" value="ETF"/>
    <property type="match status" value="1"/>
</dbReference>
<dbReference type="EMBL" id="JBJHZY010000002">
    <property type="protein sequence ID" value="MFL0268585.1"/>
    <property type="molecule type" value="Genomic_DNA"/>
</dbReference>
<dbReference type="InterPro" id="IPR012255">
    <property type="entry name" value="ETF_b"/>
</dbReference>
<dbReference type="PROSITE" id="PS01065">
    <property type="entry name" value="ETF_BETA"/>
    <property type="match status" value="1"/>
</dbReference>
<comment type="caution">
    <text evidence="5">The sequence shown here is derived from an EMBL/GenBank/DDBJ whole genome shotgun (WGS) entry which is preliminary data.</text>
</comment>
<evidence type="ECO:0000259" key="4">
    <source>
        <dbReference type="SMART" id="SM00893"/>
    </source>
</evidence>
<evidence type="ECO:0000256" key="2">
    <source>
        <dbReference type="ARBA" id="ARBA00042002"/>
    </source>
</evidence>
<dbReference type="PANTHER" id="PTHR21294">
    <property type="entry name" value="ELECTRON TRANSFER FLAVOPROTEIN BETA-SUBUNIT"/>
    <property type="match status" value="1"/>
</dbReference>
<dbReference type="PANTHER" id="PTHR21294:SF17">
    <property type="entry name" value="PROTEIN FIXA"/>
    <property type="match status" value="1"/>
</dbReference>
<organism evidence="5 6">
    <name type="scientific">Candidatus Clostridium radicumherbarum</name>
    <dbReference type="NCBI Taxonomy" id="3381662"/>
    <lineage>
        <taxon>Bacteria</taxon>
        <taxon>Bacillati</taxon>
        <taxon>Bacillota</taxon>
        <taxon>Clostridia</taxon>
        <taxon>Eubacteriales</taxon>
        <taxon>Clostridiaceae</taxon>
        <taxon>Clostridium</taxon>
    </lineage>
</organism>
<comment type="cofactor">
    <cofactor evidence="3">
        <name>AMP</name>
        <dbReference type="ChEBI" id="CHEBI:456215"/>
    </cofactor>
</comment>
<dbReference type="InterPro" id="IPR033948">
    <property type="entry name" value="ETF_beta_N"/>
</dbReference>
<keyword evidence="6" id="KW-1185">Reference proteome</keyword>
<dbReference type="Pfam" id="PF01012">
    <property type="entry name" value="ETF"/>
    <property type="match status" value="1"/>
</dbReference>
<name>A0ABW8TUA6_9CLOT</name>
<evidence type="ECO:0000313" key="5">
    <source>
        <dbReference type="EMBL" id="MFL0268585.1"/>
    </source>
</evidence>
<sequence length="259" mass="28491">MNIIVCIKQVPDTNEVKIDPITGTLIREGVPSIINPDDKNALEEALVLKEKYNANVTVISMGPPQAEKALREALAMGADEAILITDRAFAGADTLATSRALAVAIKKIPYDIVFAGRQAIDGDTAQVGPEIAEHLKLPQVTYVEKVEFEGKELKVRRALEDGYEIIKVKTPVLLTAIKELNVPRYMNIKYIYGAFKKEIKVWNANDIDLDKSMLGLLGSPTKVRKSMTKEAKGKGEVINMPPKEAVSLAIAKLKEKHFI</sequence>
<protein>
    <recommendedName>
        <fullName evidence="2">Electron transfer flavoprotein small subunit</fullName>
    </recommendedName>
</protein>
<dbReference type="InterPro" id="IPR014730">
    <property type="entry name" value="ETF_a/b_N"/>
</dbReference>
<dbReference type="InterPro" id="IPR014729">
    <property type="entry name" value="Rossmann-like_a/b/a_fold"/>
</dbReference>
<evidence type="ECO:0000256" key="1">
    <source>
        <dbReference type="ARBA" id="ARBA00007557"/>
    </source>
</evidence>
<accession>A0ABW8TUA6</accession>
<reference evidence="5 6" key="1">
    <citation type="submission" date="2024-11" db="EMBL/GenBank/DDBJ databases">
        <authorList>
            <person name="Heng Y.C."/>
            <person name="Lim A.C.H."/>
            <person name="Lee J.K.Y."/>
            <person name="Kittelmann S."/>
        </authorList>
    </citation>
    <scope>NUCLEOTIDE SEQUENCE [LARGE SCALE GENOMIC DNA]</scope>
    <source>
        <strain evidence="5 6">WILCCON 0202</strain>
    </source>
</reference>
<feature type="domain" description="Electron transfer flavoprotein alpha/beta-subunit N-terminal" evidence="4">
    <location>
        <begin position="22"/>
        <end position="211"/>
    </location>
</feature>
<gene>
    <name evidence="5" type="ORF">ACJDUH_10840</name>
</gene>